<gene>
    <name evidence="5" type="ORF">CGZ91_13085</name>
</gene>
<dbReference type="InterPro" id="IPR007848">
    <property type="entry name" value="Small_mtfrase_dom"/>
</dbReference>
<dbReference type="Proteomes" id="UP000216300">
    <property type="component" value="Unassembled WGS sequence"/>
</dbReference>
<dbReference type="RefSeq" id="WP_094455836.1">
    <property type="nucleotide sequence ID" value="NZ_NMVJ01000011.1"/>
</dbReference>
<dbReference type="CDD" id="cd02440">
    <property type="entry name" value="AdoMet_MTases"/>
    <property type="match status" value="1"/>
</dbReference>
<dbReference type="InterPro" id="IPR029063">
    <property type="entry name" value="SAM-dependent_MTases_sf"/>
</dbReference>
<evidence type="ECO:0000313" key="5">
    <source>
        <dbReference type="EMBL" id="OYN88543.1"/>
    </source>
</evidence>
<dbReference type="InterPro" id="IPR046977">
    <property type="entry name" value="RsmC/RlmG"/>
</dbReference>
<feature type="domain" description="Methyltransferase small" evidence="3">
    <location>
        <begin position="168"/>
        <end position="323"/>
    </location>
</feature>
<name>A0A255EKA5_9ACTN</name>
<evidence type="ECO:0000259" key="3">
    <source>
        <dbReference type="Pfam" id="PF05175"/>
    </source>
</evidence>
<evidence type="ECO:0000256" key="2">
    <source>
        <dbReference type="ARBA" id="ARBA00022679"/>
    </source>
</evidence>
<dbReference type="PANTHER" id="PTHR47816:SF5">
    <property type="entry name" value="RIBOSOMAL RNA LARGE SUBUNIT METHYLTRANSFERASE G"/>
    <property type="match status" value="1"/>
</dbReference>
<protein>
    <submittedName>
        <fullName evidence="5">SAM-dependent methyltransferase</fullName>
    </submittedName>
</protein>
<evidence type="ECO:0000259" key="4">
    <source>
        <dbReference type="Pfam" id="PF26049"/>
    </source>
</evidence>
<dbReference type="GO" id="GO:0032259">
    <property type="term" value="P:methylation"/>
    <property type="evidence" value="ECO:0007669"/>
    <property type="project" value="UniProtKB-KW"/>
</dbReference>
<reference evidence="5 6" key="1">
    <citation type="submission" date="2017-07" db="EMBL/GenBank/DDBJ databases">
        <title>Draft whole genome sequences of clinical Proprionibacteriaceae strains.</title>
        <authorList>
            <person name="Bernier A.-M."/>
            <person name="Bernard K."/>
            <person name="Domingo M.-C."/>
        </authorList>
    </citation>
    <scope>NUCLEOTIDE SEQUENCE [LARGE SCALE GENOMIC DNA]</scope>
    <source>
        <strain evidence="5 6">NML 150081</strain>
    </source>
</reference>
<comment type="caution">
    <text evidence="5">The sequence shown here is derived from an EMBL/GenBank/DDBJ whole genome shotgun (WGS) entry which is preliminary data.</text>
</comment>
<dbReference type="GO" id="GO:0008757">
    <property type="term" value="F:S-adenosylmethionine-dependent methyltransferase activity"/>
    <property type="evidence" value="ECO:0007669"/>
    <property type="project" value="InterPro"/>
</dbReference>
<accession>A0A255EKA5</accession>
<proteinExistence type="predicted"/>
<keyword evidence="2 5" id="KW-0808">Transferase</keyword>
<dbReference type="SUPFAM" id="SSF53335">
    <property type="entry name" value="S-adenosyl-L-methionine-dependent methyltransferases"/>
    <property type="match status" value="1"/>
</dbReference>
<evidence type="ECO:0000313" key="6">
    <source>
        <dbReference type="Proteomes" id="UP000216300"/>
    </source>
</evidence>
<organism evidence="5 6">
    <name type="scientific">Parenemella sanctibonifatiensis</name>
    <dbReference type="NCBI Taxonomy" id="2016505"/>
    <lineage>
        <taxon>Bacteria</taxon>
        <taxon>Bacillati</taxon>
        <taxon>Actinomycetota</taxon>
        <taxon>Actinomycetes</taxon>
        <taxon>Propionibacteriales</taxon>
        <taxon>Propionibacteriaceae</taxon>
        <taxon>Parenemella</taxon>
    </lineage>
</organism>
<dbReference type="Gene3D" id="3.40.50.150">
    <property type="entry name" value="Vaccinia Virus protein VP39"/>
    <property type="match status" value="2"/>
</dbReference>
<dbReference type="EMBL" id="NMVJ01000011">
    <property type="protein sequence ID" value="OYN88543.1"/>
    <property type="molecule type" value="Genomic_DNA"/>
</dbReference>
<evidence type="ECO:0000256" key="1">
    <source>
        <dbReference type="ARBA" id="ARBA00022603"/>
    </source>
</evidence>
<dbReference type="PANTHER" id="PTHR47816">
    <property type="entry name" value="RIBOSOMAL RNA SMALL SUBUNIT METHYLTRANSFERASE C"/>
    <property type="match status" value="1"/>
</dbReference>
<keyword evidence="1 5" id="KW-0489">Methyltransferase</keyword>
<dbReference type="Pfam" id="PF05175">
    <property type="entry name" value="MTS"/>
    <property type="match status" value="1"/>
</dbReference>
<dbReference type="OrthoDB" id="29650at2"/>
<keyword evidence="6" id="KW-1185">Reference proteome</keyword>
<dbReference type="AlphaFoldDB" id="A0A255EKA5"/>
<dbReference type="InterPro" id="IPR058679">
    <property type="entry name" value="RlmG_N"/>
</dbReference>
<dbReference type="Pfam" id="PF26049">
    <property type="entry name" value="RLMG_N"/>
    <property type="match status" value="1"/>
</dbReference>
<feature type="domain" description="RlmG N-terminal" evidence="4">
    <location>
        <begin position="56"/>
        <end position="130"/>
    </location>
</feature>
<sequence length="328" mass="34387">MDPVIELLLLEAAETGVPAERTLAIDLGHPDATELAGVRRWSDRAGEPGADGLLTASVLSNIDLVLLRLPGSLAELDEYAWRVATLAPQARLLAGGRVKHMRPSMNTVLATHFTEVSASLGRRHARVLRAAGARPGPGWPRTADVRTAAGPLSLVCHGAVFGWTLAQKGRVDAGTDLMLQHLPETLAGPTLDLGSGAGVLSIAAVARGATVTAVDSSAAATASTRASVAATIDADAPLTALHLDAAAGVPTDQPWQQILCNPPFHQGVRKDSTPAQDMLSAAAAQLAPGGELWVVYNAHLPYLPLLRRFGATDIVTRDRHYILTRTRA</sequence>